<sequence>MVASHSGSDHPEPPIRSSTGRSDQGRSKGDPMFRSTARTRHALVTAAAALLLSGCTSVSAGAPADPRVPTGAAAQDALLKAAEHRLVADCMKGHGLSPTSRPRAPDEDRAFRAALFGTGPRELSVTLSTGATVTAHEDGCLADARRRLYGDQRRWFRAQVVVDNLRAEAQARIRADPAHRAALERWTRCVTPRGAPRPDRPDPAVAARCSRESGLDQVRARLEAAELVTVRALRRDELTTYRQLRDRALLRAAELPATVHPQKGTTPS</sequence>
<reference evidence="2 3" key="1">
    <citation type="journal article" date="2011" name="BMC Genomics">
        <title>Genome-wide analysis of the role of GlnR in Streptomyces venezuelae provides new insights into global nitrogen regulation in actinomycetes.</title>
        <authorList>
            <person name="Pullan S.T."/>
            <person name="Bibb M.J."/>
            <person name="Merrick M."/>
        </authorList>
    </citation>
    <scope>NUCLEOTIDE SEQUENCE [LARGE SCALE GENOMIC DNA]</scope>
    <source>
        <strain evidence="3">ATCC 10712 / CBS 650.69 / DSM 40230 / JCM 4526 / NBRC 13096 / PD 04745</strain>
    </source>
</reference>
<name>F2R1P7_STRVP</name>
<evidence type="ECO:0008006" key="4">
    <source>
        <dbReference type="Google" id="ProtNLM"/>
    </source>
</evidence>
<dbReference type="HOGENOM" id="CLU_1170162_0_0_11"/>
<dbReference type="PATRIC" id="fig|953739.5.peg.2506"/>
<dbReference type="AlphaFoldDB" id="F2R1P7"/>
<dbReference type="eggNOG" id="ENOG5033CXJ">
    <property type="taxonomic scope" value="Bacteria"/>
</dbReference>
<dbReference type="Proteomes" id="UP000006854">
    <property type="component" value="Chromosome"/>
</dbReference>
<accession>F2R1P7</accession>
<keyword evidence="3" id="KW-1185">Reference proteome</keyword>
<evidence type="ECO:0000313" key="3">
    <source>
        <dbReference type="Proteomes" id="UP000006854"/>
    </source>
</evidence>
<evidence type="ECO:0000313" key="2">
    <source>
        <dbReference type="EMBL" id="CCA60564.1"/>
    </source>
</evidence>
<proteinExistence type="predicted"/>
<evidence type="ECO:0000256" key="1">
    <source>
        <dbReference type="SAM" id="MobiDB-lite"/>
    </source>
</evidence>
<organism evidence="2 3">
    <name type="scientific">Streptomyces venezuelae (strain ATCC 10712 / CBS 650.69 / DSM 40230 / JCM 4526 / NBRC 13096 / PD 04745)</name>
    <dbReference type="NCBI Taxonomy" id="953739"/>
    <lineage>
        <taxon>Bacteria</taxon>
        <taxon>Bacillati</taxon>
        <taxon>Actinomycetota</taxon>
        <taxon>Actinomycetes</taxon>
        <taxon>Kitasatosporales</taxon>
        <taxon>Streptomycetaceae</taxon>
        <taxon>Streptomyces</taxon>
    </lineage>
</organism>
<feature type="region of interest" description="Disordered" evidence="1">
    <location>
        <begin position="1"/>
        <end position="33"/>
    </location>
</feature>
<dbReference type="KEGG" id="sve:SVEN_7278"/>
<protein>
    <recommendedName>
        <fullName evidence="4">Lipoprotein</fullName>
    </recommendedName>
</protein>
<dbReference type="STRING" id="953739.SVEN_7278"/>
<dbReference type="EMBL" id="FR845719">
    <property type="protein sequence ID" value="CCA60564.1"/>
    <property type="molecule type" value="Genomic_DNA"/>
</dbReference>
<gene>
    <name evidence="2" type="ordered locus">SVEN_7278</name>
</gene>